<evidence type="ECO:0000313" key="3">
    <source>
        <dbReference type="Proteomes" id="UP000269721"/>
    </source>
</evidence>
<feature type="compositionally biased region" description="Basic residues" evidence="1">
    <location>
        <begin position="223"/>
        <end position="236"/>
    </location>
</feature>
<keyword evidence="3" id="KW-1185">Reference proteome</keyword>
<gene>
    <name evidence="2" type="ORF">BDK51DRAFT_26996</name>
</gene>
<evidence type="ECO:0000256" key="1">
    <source>
        <dbReference type="SAM" id="MobiDB-lite"/>
    </source>
</evidence>
<proteinExistence type="predicted"/>
<accession>A0A4P9WMF3</accession>
<dbReference type="EMBL" id="KZ993956">
    <property type="protein sequence ID" value="RKO94249.1"/>
    <property type="molecule type" value="Genomic_DNA"/>
</dbReference>
<feature type="compositionally biased region" description="Polar residues" evidence="1">
    <location>
        <begin position="525"/>
        <end position="534"/>
    </location>
</feature>
<reference evidence="3" key="1">
    <citation type="journal article" date="2018" name="Nat. Microbiol.">
        <title>Leveraging single-cell genomics to expand the fungal tree of life.</title>
        <authorList>
            <person name="Ahrendt S.R."/>
            <person name="Quandt C.A."/>
            <person name="Ciobanu D."/>
            <person name="Clum A."/>
            <person name="Salamov A."/>
            <person name="Andreopoulos B."/>
            <person name="Cheng J.F."/>
            <person name="Woyke T."/>
            <person name="Pelin A."/>
            <person name="Henrissat B."/>
            <person name="Reynolds N.K."/>
            <person name="Benny G.L."/>
            <person name="Smith M.E."/>
            <person name="James T.Y."/>
            <person name="Grigoriev I.V."/>
        </authorList>
    </citation>
    <scope>NUCLEOTIDE SEQUENCE [LARGE SCALE GENOMIC DNA]</scope>
</reference>
<dbReference type="AlphaFoldDB" id="A0A4P9WMF3"/>
<feature type="region of interest" description="Disordered" evidence="1">
    <location>
        <begin position="514"/>
        <end position="534"/>
    </location>
</feature>
<feature type="region of interest" description="Disordered" evidence="1">
    <location>
        <begin position="223"/>
        <end position="253"/>
    </location>
</feature>
<name>A0A4P9WMF3_9FUNG</name>
<organism evidence="2 3">
    <name type="scientific">Blyttiomyces helicus</name>
    <dbReference type="NCBI Taxonomy" id="388810"/>
    <lineage>
        <taxon>Eukaryota</taxon>
        <taxon>Fungi</taxon>
        <taxon>Fungi incertae sedis</taxon>
        <taxon>Chytridiomycota</taxon>
        <taxon>Chytridiomycota incertae sedis</taxon>
        <taxon>Chytridiomycetes</taxon>
        <taxon>Chytridiomycetes incertae sedis</taxon>
        <taxon>Blyttiomyces</taxon>
    </lineage>
</organism>
<dbReference type="Proteomes" id="UP000269721">
    <property type="component" value="Unassembled WGS sequence"/>
</dbReference>
<sequence>MAHGNYLKPFTSLSNREISSCHLSVETLRNGRGAAQMAAFNQIRKRLEHYIQIRFLPAFERRLMAMLEHKKESAVHQTAGPELIRASVELINDVETTGSLPAFLSSASTAQRFLERVREETAVWSGIWSLSRRFQPSRMVFEICSPPHRWGPRIGQAFADDVREVDRAIVGRGSSLLETIVEEYREGVKEKRAKSLVPLVKVEASAADVTILARRVDHRHRRLAIRPHASHARTKQRSRETTASKPSSKSCPRTRCQLKAKAEFALIKEIPVEDELESISQYDIPPGAYQSMQTYRVAQKRSFLDRLSTMTIILPPALNILPPQIDLRFNESPHHAFLALLPGNARVLSTCFFCYSIDFQLIRDMKERWDQSLPGRAVAFFGGVFGFEGGRKASYMKCPLNDRCGGSVSRSVGQTYGEAEEIIIGERMEDPRARIGAARMKGSYAHELDLEESGHRQDSSSEIADSKMAQILKIESTLPSNGKQALGLVNTHEISACPAPEIRVLRASAPVRSSTHPGLAGAWNPEQTSFQLIR</sequence>
<protein>
    <submittedName>
        <fullName evidence="2">Uncharacterized protein</fullName>
    </submittedName>
</protein>
<evidence type="ECO:0000313" key="2">
    <source>
        <dbReference type="EMBL" id="RKO94249.1"/>
    </source>
</evidence>